<sequence>MEKTIKNVEDLYAMLDSQFRASEQFWDPFYSDRERPVPFFHNKPDENLQSYLSRGLIQPGRAMELGCGPGRNAIFLHRNGFKVDAFDISQVAIDWAKERASELTYNIHFQCQSVFELKPNEEYDLVYDSGCLHGILPHRRIQYLKMIYSGLKPGGYFGLTCFAPGFGDVGGPEFNLSDWDVYEVNSMKGGLAFTEEKIRYLLSDYFECIELRMMNEMDKDSDLFGVPFLWTSLWRKK</sequence>
<feature type="domain" description="Methyltransferase" evidence="4">
    <location>
        <begin position="63"/>
        <end position="155"/>
    </location>
</feature>
<dbReference type="GO" id="GO:0032259">
    <property type="term" value="P:methylation"/>
    <property type="evidence" value="ECO:0007669"/>
    <property type="project" value="UniProtKB-KW"/>
</dbReference>
<evidence type="ECO:0000259" key="4">
    <source>
        <dbReference type="Pfam" id="PF13649"/>
    </source>
</evidence>
<dbReference type="InterPro" id="IPR041698">
    <property type="entry name" value="Methyltransf_25"/>
</dbReference>
<keyword evidence="6" id="KW-1185">Reference proteome</keyword>
<dbReference type="Proteomes" id="UP001139347">
    <property type="component" value="Unassembled WGS sequence"/>
</dbReference>
<gene>
    <name evidence="5" type="ORF">MUG84_03380</name>
</gene>
<dbReference type="PANTHER" id="PTHR43464">
    <property type="entry name" value="METHYLTRANSFERASE"/>
    <property type="match status" value="1"/>
</dbReference>
<keyword evidence="1 5" id="KW-0489">Methyltransferase</keyword>
<keyword evidence="3" id="KW-0949">S-adenosyl-L-methionine</keyword>
<evidence type="ECO:0000256" key="3">
    <source>
        <dbReference type="ARBA" id="ARBA00022691"/>
    </source>
</evidence>
<evidence type="ECO:0000256" key="2">
    <source>
        <dbReference type="ARBA" id="ARBA00022679"/>
    </source>
</evidence>
<keyword evidence="2" id="KW-0808">Transferase</keyword>
<dbReference type="AlphaFoldDB" id="A0A9X2B0Z6"/>
<evidence type="ECO:0000313" key="6">
    <source>
        <dbReference type="Proteomes" id="UP001139347"/>
    </source>
</evidence>
<dbReference type="CDD" id="cd02440">
    <property type="entry name" value="AdoMet_MTases"/>
    <property type="match status" value="1"/>
</dbReference>
<reference evidence="5" key="1">
    <citation type="submission" date="2022-04" db="EMBL/GenBank/DDBJ databases">
        <title>Paenibacillus mangrovi sp. nov., a novel endophytic bacterium isolated from bark of Kandelia candel.</title>
        <authorList>
            <person name="Tuo L."/>
        </authorList>
    </citation>
    <scope>NUCLEOTIDE SEQUENCE</scope>
    <source>
        <strain evidence="5">KQZ6P-2</strain>
    </source>
</reference>
<accession>A0A9X2B0Z6</accession>
<comment type="caution">
    <text evidence="5">The sequence shown here is derived from an EMBL/GenBank/DDBJ whole genome shotgun (WGS) entry which is preliminary data.</text>
</comment>
<dbReference type="InterPro" id="IPR029063">
    <property type="entry name" value="SAM-dependent_MTases_sf"/>
</dbReference>
<dbReference type="GO" id="GO:0008168">
    <property type="term" value="F:methyltransferase activity"/>
    <property type="evidence" value="ECO:0007669"/>
    <property type="project" value="UniProtKB-KW"/>
</dbReference>
<proteinExistence type="predicted"/>
<dbReference type="Pfam" id="PF13649">
    <property type="entry name" value="Methyltransf_25"/>
    <property type="match status" value="1"/>
</dbReference>
<dbReference type="SUPFAM" id="SSF53335">
    <property type="entry name" value="S-adenosyl-L-methionine-dependent methyltransferases"/>
    <property type="match status" value="1"/>
</dbReference>
<dbReference type="PANTHER" id="PTHR43464:SF19">
    <property type="entry name" value="UBIQUINONE BIOSYNTHESIS O-METHYLTRANSFERASE, MITOCHONDRIAL"/>
    <property type="match status" value="1"/>
</dbReference>
<dbReference type="Gene3D" id="3.40.50.150">
    <property type="entry name" value="Vaccinia Virus protein VP39"/>
    <property type="match status" value="1"/>
</dbReference>
<name>A0A9X2B0Z6_9BACL</name>
<evidence type="ECO:0000313" key="5">
    <source>
        <dbReference type="EMBL" id="MCJ8010786.1"/>
    </source>
</evidence>
<protein>
    <submittedName>
        <fullName evidence="5">Class I SAM-dependent methyltransferase</fullName>
    </submittedName>
</protein>
<dbReference type="EMBL" id="JALIRP010000001">
    <property type="protein sequence ID" value="MCJ8010786.1"/>
    <property type="molecule type" value="Genomic_DNA"/>
</dbReference>
<dbReference type="RefSeq" id="WP_244719883.1">
    <property type="nucleotide sequence ID" value="NZ_JALIRP010000001.1"/>
</dbReference>
<evidence type="ECO:0000256" key="1">
    <source>
        <dbReference type="ARBA" id="ARBA00022603"/>
    </source>
</evidence>
<organism evidence="5 6">
    <name type="scientific">Paenibacillus mangrovi</name>
    <dbReference type="NCBI Taxonomy" id="2931978"/>
    <lineage>
        <taxon>Bacteria</taxon>
        <taxon>Bacillati</taxon>
        <taxon>Bacillota</taxon>
        <taxon>Bacilli</taxon>
        <taxon>Bacillales</taxon>
        <taxon>Paenibacillaceae</taxon>
        <taxon>Paenibacillus</taxon>
    </lineage>
</organism>